<dbReference type="RefSeq" id="WP_007979055.1">
    <property type="nucleotide sequence ID" value="NZ_AEMG01000007.1"/>
</dbReference>
<keyword evidence="4 5" id="KW-0472">Membrane</keyword>
<evidence type="ECO:0000256" key="1">
    <source>
        <dbReference type="ARBA" id="ARBA00004370"/>
    </source>
</evidence>
<keyword evidence="3 5" id="KW-1133">Transmembrane helix</keyword>
<dbReference type="InterPro" id="IPR025423">
    <property type="entry name" value="TMEM205-like"/>
</dbReference>
<keyword evidence="2 5" id="KW-0812">Transmembrane</keyword>
<dbReference type="EMBL" id="FRAN01000001">
    <property type="protein sequence ID" value="SHK06683.1"/>
    <property type="molecule type" value="Genomic_DNA"/>
</dbReference>
<organism evidence="7 9">
    <name type="scientific">Haladaptatus paucihalophilus DX253</name>
    <dbReference type="NCBI Taxonomy" id="797209"/>
    <lineage>
        <taxon>Archaea</taxon>
        <taxon>Methanobacteriati</taxon>
        <taxon>Methanobacteriota</taxon>
        <taxon>Stenosarchaea group</taxon>
        <taxon>Halobacteria</taxon>
        <taxon>Halobacteriales</taxon>
        <taxon>Haladaptataceae</taxon>
        <taxon>Haladaptatus</taxon>
    </lineage>
</organism>
<evidence type="ECO:0000313" key="10">
    <source>
        <dbReference type="Proteomes" id="UP000184203"/>
    </source>
</evidence>
<evidence type="ECO:0000256" key="4">
    <source>
        <dbReference type="ARBA" id="ARBA00023136"/>
    </source>
</evidence>
<reference evidence="8" key="2">
    <citation type="submission" date="2016-11" db="EMBL/GenBank/DDBJ databases">
        <authorList>
            <person name="Jaros S."/>
            <person name="Januszkiewicz K."/>
            <person name="Wedrychowicz H."/>
        </authorList>
    </citation>
    <scope>NUCLEOTIDE SEQUENCE [LARGE SCALE GENOMIC DNA]</scope>
    <source>
        <strain evidence="8">DX253</strain>
    </source>
</reference>
<feature type="transmembrane region" description="Helical" evidence="5">
    <location>
        <begin position="7"/>
        <end position="33"/>
    </location>
</feature>
<accession>E7QSP8</accession>
<feature type="transmembrane region" description="Helical" evidence="5">
    <location>
        <begin position="53"/>
        <end position="73"/>
    </location>
</feature>
<evidence type="ECO:0000256" key="3">
    <source>
        <dbReference type="ARBA" id="ARBA00022989"/>
    </source>
</evidence>
<dbReference type="Proteomes" id="UP000003751">
    <property type="component" value="Unassembled WGS sequence"/>
</dbReference>
<feature type="transmembrane region" description="Helical" evidence="5">
    <location>
        <begin position="80"/>
        <end position="100"/>
    </location>
</feature>
<evidence type="ECO:0000313" key="7">
    <source>
        <dbReference type="EMBL" id="EFW92457.1"/>
    </source>
</evidence>
<keyword evidence="10" id="KW-1185">Reference proteome</keyword>
<dbReference type="Pfam" id="PF13664">
    <property type="entry name" value="DUF4149"/>
    <property type="match status" value="1"/>
</dbReference>
<dbReference type="PATRIC" id="fig|797209.4.peg.1820"/>
<sequence length="139" mass="14270">MTLLGTGLLVVADAALGIWLGSIVFFSFIGAPTTFDVLDDDAGQVVNAIFPKYYQFGLGLGVVAFGAAVVGTAMDAFDGIGVAALALVGVVFTGYARWVLIPKMEAVGDDAFAQYHKQSVVLNGLTMLAVAGGIVASHL</sequence>
<evidence type="ECO:0000313" key="9">
    <source>
        <dbReference type="Proteomes" id="UP000003751"/>
    </source>
</evidence>
<name>E7QSP8_HALPU</name>
<reference evidence="10" key="3">
    <citation type="submission" date="2016-11" db="EMBL/GenBank/DDBJ databases">
        <authorList>
            <person name="Varghese N."/>
            <person name="Submissions S."/>
        </authorList>
    </citation>
    <scope>NUCLEOTIDE SEQUENCE [LARGE SCALE GENOMIC DNA]</scope>
    <source>
        <strain evidence="10">DX253</strain>
    </source>
</reference>
<dbReference type="OrthoDB" id="270095at2157"/>
<dbReference type="GO" id="GO:0016020">
    <property type="term" value="C:membrane"/>
    <property type="evidence" value="ECO:0007669"/>
    <property type="project" value="UniProtKB-SubCell"/>
</dbReference>
<evidence type="ECO:0000313" key="8">
    <source>
        <dbReference type="EMBL" id="SHK06683.1"/>
    </source>
</evidence>
<dbReference type="EMBL" id="AEMG01000007">
    <property type="protein sequence ID" value="EFW92457.1"/>
    <property type="molecule type" value="Genomic_DNA"/>
</dbReference>
<reference evidence="7 9" key="1">
    <citation type="journal article" date="2014" name="ISME J.">
        <title>Trehalose/2-sulfotrehalose biosynthesis and glycine-betaine uptake are widely spread mechanisms for osmoadaptation in the Halobacteriales.</title>
        <authorList>
            <person name="Youssef N.H."/>
            <person name="Savage-Ashlock K.N."/>
            <person name="McCully A.L."/>
            <person name="Luedtke B."/>
            <person name="Shaw E.I."/>
            <person name="Hoff W.D."/>
            <person name="Elshahed M.S."/>
        </authorList>
    </citation>
    <scope>NUCLEOTIDE SEQUENCE [LARGE SCALE GENOMIC DNA]</scope>
    <source>
        <strain evidence="7 9">DX253</strain>
    </source>
</reference>
<protein>
    <recommendedName>
        <fullName evidence="6">TMEM205-like domain-containing protein</fullName>
    </recommendedName>
</protein>
<gene>
    <name evidence="8" type="ORF">SAMN05444342_0461</name>
    <name evidence="7" type="ORF">ZOD2009_09118</name>
</gene>
<dbReference type="AlphaFoldDB" id="E7QSP8"/>
<feature type="domain" description="TMEM205-like" evidence="6">
    <location>
        <begin position="15"/>
        <end position="108"/>
    </location>
</feature>
<proteinExistence type="predicted"/>
<evidence type="ECO:0000256" key="2">
    <source>
        <dbReference type="ARBA" id="ARBA00022692"/>
    </source>
</evidence>
<dbReference type="Proteomes" id="UP000184203">
    <property type="component" value="Unassembled WGS sequence"/>
</dbReference>
<comment type="subcellular location">
    <subcellularLocation>
        <location evidence="1">Membrane</location>
    </subcellularLocation>
</comment>
<evidence type="ECO:0000256" key="5">
    <source>
        <dbReference type="SAM" id="Phobius"/>
    </source>
</evidence>
<feature type="transmembrane region" description="Helical" evidence="5">
    <location>
        <begin position="120"/>
        <end position="137"/>
    </location>
</feature>
<dbReference type="STRING" id="797209.GCA_000376445_00478"/>
<evidence type="ECO:0000259" key="6">
    <source>
        <dbReference type="Pfam" id="PF13664"/>
    </source>
</evidence>